<proteinExistence type="predicted"/>
<evidence type="ECO:0000313" key="1">
    <source>
        <dbReference type="EMBL" id="QOV43387.1"/>
    </source>
</evidence>
<gene>
    <name evidence="1" type="ORF">IPT68_27160</name>
</gene>
<dbReference type="Proteomes" id="UP000594008">
    <property type="component" value="Chromosome"/>
</dbReference>
<accession>A0A7M2T3Y5</accession>
<dbReference type="AlphaFoldDB" id="A0A7M2T3Y5"/>
<evidence type="ECO:0000313" key="2">
    <source>
        <dbReference type="Proteomes" id="UP000594008"/>
    </source>
</evidence>
<dbReference type="EMBL" id="CP063374">
    <property type="protein sequence ID" value="QOV43387.1"/>
    <property type="molecule type" value="Genomic_DNA"/>
</dbReference>
<name>A0A7M2T3Y5_STRCW</name>
<organism evidence="1 2">
    <name type="scientific">Streptomyces chromofuscus</name>
    <dbReference type="NCBI Taxonomy" id="42881"/>
    <lineage>
        <taxon>Bacteria</taxon>
        <taxon>Bacillati</taxon>
        <taxon>Actinomycetota</taxon>
        <taxon>Actinomycetes</taxon>
        <taxon>Kitasatosporales</taxon>
        <taxon>Streptomycetaceae</taxon>
        <taxon>Streptomyces</taxon>
    </lineage>
</organism>
<protein>
    <submittedName>
        <fullName evidence="1">Uncharacterized protein</fullName>
    </submittedName>
</protein>
<reference evidence="1 2" key="1">
    <citation type="submission" date="2020-10" db="EMBL/GenBank/DDBJ databases">
        <title>Streptomyces chromofuscus complate genome analysis.</title>
        <authorList>
            <person name="Anwar N."/>
        </authorList>
    </citation>
    <scope>NUCLEOTIDE SEQUENCE [LARGE SCALE GENOMIC DNA]</scope>
    <source>
        <strain evidence="1 2">DSM 40273</strain>
    </source>
</reference>
<sequence>MAKAAGPSITPARSSWNLALAVALGGDCFADIATLHTEPDVFGPVASDPTVSRLIDTLAASG</sequence>
<dbReference type="KEGG" id="schf:IPT68_27160"/>
<keyword evidence="2" id="KW-1185">Reference proteome</keyword>